<keyword evidence="4" id="KW-0805">Transcription regulation</keyword>
<feature type="domain" description="PAS" evidence="7">
    <location>
        <begin position="197"/>
        <end position="249"/>
    </location>
</feature>
<dbReference type="Pfam" id="PF25601">
    <property type="entry name" value="AAA_lid_14"/>
    <property type="match status" value="1"/>
</dbReference>
<reference evidence="8" key="2">
    <citation type="submission" date="2023-02" db="EMBL/GenBank/DDBJ databases">
        <authorList>
            <person name="Rayyan A."/>
            <person name="Meyer T."/>
            <person name="Kyndt J.A."/>
        </authorList>
    </citation>
    <scope>NUCLEOTIDE SEQUENCE</scope>
    <source>
        <strain evidence="8">DSM 9987</strain>
    </source>
</reference>
<dbReference type="InterPro" id="IPR002078">
    <property type="entry name" value="Sigma_54_int"/>
</dbReference>
<evidence type="ECO:0000256" key="1">
    <source>
        <dbReference type="ARBA" id="ARBA00022741"/>
    </source>
</evidence>
<keyword evidence="3" id="KW-0902">Two-component regulatory system</keyword>
<evidence type="ECO:0000259" key="7">
    <source>
        <dbReference type="PROSITE" id="PS50112"/>
    </source>
</evidence>
<proteinExistence type="predicted"/>
<dbReference type="Gene3D" id="1.10.10.60">
    <property type="entry name" value="Homeodomain-like"/>
    <property type="match status" value="1"/>
</dbReference>
<dbReference type="PROSITE" id="PS00675">
    <property type="entry name" value="SIGMA54_INTERACT_1"/>
    <property type="match status" value="1"/>
</dbReference>
<gene>
    <name evidence="8" type="ORF">PQJ73_23405</name>
</gene>
<keyword evidence="5" id="KW-0804">Transcription</keyword>
<evidence type="ECO:0000256" key="4">
    <source>
        <dbReference type="ARBA" id="ARBA00023015"/>
    </source>
</evidence>
<dbReference type="Gene3D" id="3.40.50.10660">
    <property type="entry name" value="PrpR receptor domain-like"/>
    <property type="match status" value="1"/>
</dbReference>
<dbReference type="Gene3D" id="3.30.450.20">
    <property type="entry name" value="PAS domain"/>
    <property type="match status" value="1"/>
</dbReference>
<dbReference type="Pfam" id="PF02954">
    <property type="entry name" value="HTH_8"/>
    <property type="match status" value="1"/>
</dbReference>
<reference evidence="8" key="1">
    <citation type="journal article" date="2023" name="Microbiol Resour">
        <title>Genome Sequences of Rhodoplanes serenus and Two Thermotolerant Strains, Rhodoplanes tepidamans and 'Rhodoplanes cryptolactis,' Further Refine the Genus.</title>
        <authorList>
            <person name="Rayyan A.A."/>
            <person name="Kyndt J.A."/>
        </authorList>
    </citation>
    <scope>NUCLEOTIDE SEQUENCE</scope>
    <source>
        <strain evidence="8">DSM 9987</strain>
    </source>
</reference>
<feature type="domain" description="Sigma-54 factor interaction" evidence="6">
    <location>
        <begin position="328"/>
        <end position="558"/>
    </location>
</feature>
<dbReference type="RefSeq" id="WP_272779478.1">
    <property type="nucleotide sequence ID" value="NZ_JAQQLI010000048.1"/>
</dbReference>
<organism evidence="8 9">
    <name type="scientific">Rhodoplanes tepidamans</name>
    <name type="common">Rhodoplanes cryptolactis</name>
    <dbReference type="NCBI Taxonomy" id="200616"/>
    <lineage>
        <taxon>Bacteria</taxon>
        <taxon>Pseudomonadati</taxon>
        <taxon>Pseudomonadota</taxon>
        <taxon>Alphaproteobacteria</taxon>
        <taxon>Hyphomicrobiales</taxon>
        <taxon>Nitrobacteraceae</taxon>
        <taxon>Rhodoplanes</taxon>
    </lineage>
</organism>
<dbReference type="InterPro" id="IPR025662">
    <property type="entry name" value="Sigma_54_int_dom_ATP-bd_1"/>
</dbReference>
<evidence type="ECO:0000256" key="2">
    <source>
        <dbReference type="ARBA" id="ARBA00022840"/>
    </source>
</evidence>
<dbReference type="SUPFAM" id="SSF46689">
    <property type="entry name" value="Homeodomain-like"/>
    <property type="match status" value="1"/>
</dbReference>
<dbReference type="EMBL" id="JAQQLI010000048">
    <property type="protein sequence ID" value="MDC7788647.1"/>
    <property type="molecule type" value="Genomic_DNA"/>
</dbReference>
<keyword evidence="2" id="KW-0067">ATP-binding</keyword>
<evidence type="ECO:0000313" key="8">
    <source>
        <dbReference type="EMBL" id="MDC7788647.1"/>
    </source>
</evidence>
<dbReference type="InterPro" id="IPR027417">
    <property type="entry name" value="P-loop_NTPase"/>
</dbReference>
<comment type="caution">
    <text evidence="8">The sequence shown here is derived from an EMBL/GenBank/DDBJ whole genome shotgun (WGS) entry which is preliminary data.</text>
</comment>
<dbReference type="InterPro" id="IPR003593">
    <property type="entry name" value="AAA+_ATPase"/>
</dbReference>
<dbReference type="CDD" id="cd00130">
    <property type="entry name" value="PAS"/>
    <property type="match status" value="1"/>
</dbReference>
<dbReference type="InterPro" id="IPR002197">
    <property type="entry name" value="HTH_Fis"/>
</dbReference>
<dbReference type="InterPro" id="IPR013767">
    <property type="entry name" value="PAS_fold"/>
</dbReference>
<protein>
    <submittedName>
        <fullName evidence="8">Sigma 54-interacting transcriptional regulator</fullName>
    </submittedName>
</protein>
<dbReference type="PROSITE" id="PS50112">
    <property type="entry name" value="PAS"/>
    <property type="match status" value="1"/>
</dbReference>
<evidence type="ECO:0000256" key="5">
    <source>
        <dbReference type="ARBA" id="ARBA00023163"/>
    </source>
</evidence>
<dbReference type="Pfam" id="PF00989">
    <property type="entry name" value="PAS"/>
    <property type="match status" value="1"/>
</dbReference>
<dbReference type="SMART" id="SM00382">
    <property type="entry name" value="AAA"/>
    <property type="match status" value="1"/>
</dbReference>
<dbReference type="PANTHER" id="PTHR32071">
    <property type="entry name" value="TRANSCRIPTIONAL REGULATORY PROTEIN"/>
    <property type="match status" value="1"/>
</dbReference>
<keyword evidence="9" id="KW-1185">Reference proteome</keyword>
<dbReference type="InterPro" id="IPR035965">
    <property type="entry name" value="PAS-like_dom_sf"/>
</dbReference>
<dbReference type="InterPro" id="IPR009057">
    <property type="entry name" value="Homeodomain-like_sf"/>
</dbReference>
<sequence length="648" mass="72468">MARRICLVAPYKDLSEVARSCGEMLGCGFEVETANLEDAVARLPALEARGYRVLISRGRTAQLLRRNSTLPVIDIRINSYDVLNALRDLVGTPRRVAFVGHASVMRDCKKIADLLGIASWAILFDDDAPDYEVLQEAVRKRLERDPIDVMIGDTIPQSRFAHLCDEFRLVSSGPEGVQEAVERATALVDALERERVTRDHLSTVLDMFEKAVFSLDHAGRVTHANRAAATMFQKSRTEMMGMPIEAIDPALVIAQGAIADGIWEVGQVVETRHGRMLCYLYPIDGGTGPRSMVFALETVDRLYTIEQKVRSQERLDSRFVARQRLEDYVTYDARVKAQLGFARRYAETDATVLIVGESGTGKELLAQGVHHASPRANGAFVAVNCGALPPTLLESELFGYVEGAFTGASRKGKKGLFELAHRGTLFLDEVSELDVSLQARLLRVIQERQLMRLGSEHQIPVDVRIVAATNQDLEEMVELGTFRQDLFYRLNVLKLETLPLRLRPKDIVPSALLLLRKHARAHGTAVVDLDADLRQVLMDYDWPGNFRQLGNIMERIAVTAQEPTARLANVEFAMRDLRRPARRRKPAGGDHEFITGSMDEIRLRVVARVLEEENNSKTRAARRLGVDRTTLNRWLKEMSGRPGEGGRA</sequence>
<dbReference type="SUPFAM" id="SSF52540">
    <property type="entry name" value="P-loop containing nucleoside triphosphate hydrolases"/>
    <property type="match status" value="1"/>
</dbReference>
<dbReference type="CDD" id="cd00009">
    <property type="entry name" value="AAA"/>
    <property type="match status" value="1"/>
</dbReference>
<dbReference type="SUPFAM" id="SSF159800">
    <property type="entry name" value="PrpR receptor domain-like"/>
    <property type="match status" value="1"/>
</dbReference>
<dbReference type="PROSITE" id="PS50045">
    <property type="entry name" value="SIGMA54_INTERACT_4"/>
    <property type="match status" value="1"/>
</dbReference>
<keyword evidence="1" id="KW-0547">Nucleotide-binding</keyword>
<dbReference type="InterPro" id="IPR058031">
    <property type="entry name" value="AAA_lid_NorR"/>
</dbReference>
<evidence type="ECO:0000256" key="3">
    <source>
        <dbReference type="ARBA" id="ARBA00023012"/>
    </source>
</evidence>
<accession>A0ABT5JGE3</accession>
<dbReference type="Gene3D" id="3.40.50.300">
    <property type="entry name" value="P-loop containing nucleotide triphosphate hydrolases"/>
    <property type="match status" value="1"/>
</dbReference>
<dbReference type="Gene3D" id="3.40.50.2300">
    <property type="match status" value="1"/>
</dbReference>
<dbReference type="Pfam" id="PF06506">
    <property type="entry name" value="PrpR_N"/>
    <property type="match status" value="1"/>
</dbReference>
<dbReference type="Proteomes" id="UP001165652">
    <property type="component" value="Unassembled WGS sequence"/>
</dbReference>
<name>A0ABT5JGE3_RHOTP</name>
<dbReference type="PANTHER" id="PTHR32071:SF81">
    <property type="entry name" value="PROPIONATE CATABOLISM OPERON REGULATORY PROTEIN"/>
    <property type="match status" value="1"/>
</dbReference>
<evidence type="ECO:0000259" key="6">
    <source>
        <dbReference type="PROSITE" id="PS50045"/>
    </source>
</evidence>
<dbReference type="Pfam" id="PF00158">
    <property type="entry name" value="Sigma54_activat"/>
    <property type="match status" value="1"/>
</dbReference>
<dbReference type="InterPro" id="IPR000014">
    <property type="entry name" value="PAS"/>
</dbReference>
<dbReference type="InterPro" id="IPR010524">
    <property type="entry name" value="Sig_transdc_resp-reg_PrpR_N"/>
</dbReference>
<dbReference type="SUPFAM" id="SSF55785">
    <property type="entry name" value="PYP-like sensor domain (PAS domain)"/>
    <property type="match status" value="1"/>
</dbReference>
<dbReference type="Gene3D" id="1.10.8.60">
    <property type="match status" value="1"/>
</dbReference>
<evidence type="ECO:0000313" key="9">
    <source>
        <dbReference type="Proteomes" id="UP001165652"/>
    </source>
</evidence>